<gene>
    <name evidence="1" type="ORF">A6770_22395</name>
</gene>
<protein>
    <submittedName>
        <fullName evidence="1">Uncharacterized protein</fullName>
    </submittedName>
</protein>
<comment type="caution">
    <text evidence="1">The sequence shown here is derived from an EMBL/GenBank/DDBJ whole genome shotgun (WGS) entry which is preliminary data.</text>
</comment>
<sequence length="99" mass="11176">MAQLNTPLINELLFLVAQDPDFETWRQKGKIPTGVVKQLCAALKTDSRFIGQPARFYTSAIATVNYIYKSWLALMKRCLRQSFANAVPTRRQNSLVGNA</sequence>
<organism evidence="1 2">
    <name type="scientific">Nostoc minutum NIES-26</name>
    <dbReference type="NCBI Taxonomy" id="1844469"/>
    <lineage>
        <taxon>Bacteria</taxon>
        <taxon>Bacillati</taxon>
        <taxon>Cyanobacteriota</taxon>
        <taxon>Cyanophyceae</taxon>
        <taxon>Nostocales</taxon>
        <taxon>Nostocaceae</taxon>
        <taxon>Nostoc</taxon>
    </lineage>
</organism>
<evidence type="ECO:0000313" key="2">
    <source>
        <dbReference type="Proteomes" id="UP000252107"/>
    </source>
</evidence>
<dbReference type="Proteomes" id="UP000252107">
    <property type="component" value="Unassembled WGS sequence"/>
</dbReference>
<proteinExistence type="predicted"/>
<keyword evidence="2" id="KW-1185">Reference proteome</keyword>
<dbReference type="AlphaFoldDB" id="A0A367QYC1"/>
<dbReference type="EMBL" id="LXQD01000294">
    <property type="protein sequence ID" value="RCJ29208.1"/>
    <property type="molecule type" value="Genomic_DNA"/>
</dbReference>
<evidence type="ECO:0000313" key="1">
    <source>
        <dbReference type="EMBL" id="RCJ29208.1"/>
    </source>
</evidence>
<accession>A0A367QYC1</accession>
<reference evidence="1" key="1">
    <citation type="submission" date="2016-04" db="EMBL/GenBank/DDBJ databases">
        <authorList>
            <person name="Tabuchi Yagui T.R."/>
        </authorList>
    </citation>
    <scope>NUCLEOTIDE SEQUENCE [LARGE SCALE GENOMIC DNA]</scope>
    <source>
        <strain evidence="1">NIES-26</strain>
    </source>
</reference>
<name>A0A367QYC1_9NOSO</name>